<proteinExistence type="predicted"/>
<protein>
    <submittedName>
        <fullName evidence="2">Uncharacterized protein</fullName>
    </submittedName>
</protein>
<reference evidence="2 3" key="1">
    <citation type="submission" date="2019-09" db="EMBL/GenBank/DDBJ databases">
        <authorList>
            <person name="Depoorter E."/>
        </authorList>
    </citation>
    <scope>NUCLEOTIDE SEQUENCE [LARGE SCALE GENOMIC DNA]</scope>
    <source>
        <strain evidence="2">R-15945</strain>
    </source>
</reference>
<dbReference type="AlphaFoldDB" id="A0A6P2KHL2"/>
<name>A0A6P2KHL2_BURL3</name>
<organism evidence="2 3">
    <name type="scientific">Burkholderia lata (strain ATCC 17760 / DSM 23089 / LMG 22485 / NCIMB 9086 / R18194 / 383)</name>
    <dbReference type="NCBI Taxonomy" id="482957"/>
    <lineage>
        <taxon>Bacteria</taxon>
        <taxon>Pseudomonadati</taxon>
        <taxon>Pseudomonadota</taxon>
        <taxon>Betaproteobacteria</taxon>
        <taxon>Burkholderiales</taxon>
        <taxon>Burkholderiaceae</taxon>
        <taxon>Burkholderia</taxon>
        <taxon>Burkholderia cepacia complex</taxon>
    </lineage>
</organism>
<dbReference type="Proteomes" id="UP000494174">
    <property type="component" value="Unassembled WGS sequence"/>
</dbReference>
<dbReference type="EMBL" id="CABVPU010000007">
    <property type="protein sequence ID" value="VWB53818.1"/>
    <property type="molecule type" value="Genomic_DNA"/>
</dbReference>
<evidence type="ECO:0000313" key="2">
    <source>
        <dbReference type="EMBL" id="VWB53818.1"/>
    </source>
</evidence>
<feature type="region of interest" description="Disordered" evidence="1">
    <location>
        <begin position="1"/>
        <end position="35"/>
    </location>
</feature>
<feature type="compositionally biased region" description="Basic and acidic residues" evidence="1">
    <location>
        <begin position="7"/>
        <end position="17"/>
    </location>
</feature>
<evidence type="ECO:0000313" key="3">
    <source>
        <dbReference type="Proteomes" id="UP000494174"/>
    </source>
</evidence>
<evidence type="ECO:0000256" key="1">
    <source>
        <dbReference type="SAM" id="MobiDB-lite"/>
    </source>
</evidence>
<gene>
    <name evidence="2" type="ORF">BLA15945_02513</name>
</gene>
<sequence>MLSLSKDTSDHRIHSRSETGALNARPATPYPKQPTAAVGERLLSPHEIAILMVLASEPRRQQGDPADLRCLADRGLVRLDTAPLAEAHVRLSDDGCQVVSRLAECDRVGRDGNAAFTAARRMATAAASRRTSLDAPR</sequence>
<accession>A0A6P2KHL2</accession>